<protein>
    <submittedName>
        <fullName evidence="2">Uncharacterized protein</fullName>
    </submittedName>
</protein>
<keyword evidence="1" id="KW-0812">Transmembrane</keyword>
<organism evidence="2 3">
    <name type="scientific">Candidatus Daviesbacteria bacterium RIFCSPHIGHO2_02_FULL_43_12</name>
    <dbReference type="NCBI Taxonomy" id="1797776"/>
    <lineage>
        <taxon>Bacteria</taxon>
        <taxon>Candidatus Daviesiibacteriota</taxon>
    </lineage>
</organism>
<dbReference type="AlphaFoldDB" id="A0A1F5KGW7"/>
<name>A0A1F5KGW7_9BACT</name>
<dbReference type="EMBL" id="MFDD01000014">
    <property type="protein sequence ID" value="OGE40128.1"/>
    <property type="molecule type" value="Genomic_DNA"/>
</dbReference>
<keyword evidence="1" id="KW-1133">Transmembrane helix</keyword>
<accession>A0A1F5KGW7</accession>
<feature type="transmembrane region" description="Helical" evidence="1">
    <location>
        <begin position="363"/>
        <end position="382"/>
    </location>
</feature>
<comment type="caution">
    <text evidence="2">The sequence shown here is derived from an EMBL/GenBank/DDBJ whole genome shotgun (WGS) entry which is preliminary data.</text>
</comment>
<evidence type="ECO:0000256" key="1">
    <source>
        <dbReference type="SAM" id="Phobius"/>
    </source>
</evidence>
<reference evidence="2 3" key="1">
    <citation type="journal article" date="2016" name="Nat. Commun.">
        <title>Thousands of microbial genomes shed light on interconnected biogeochemical processes in an aquifer system.</title>
        <authorList>
            <person name="Anantharaman K."/>
            <person name="Brown C.T."/>
            <person name="Hug L.A."/>
            <person name="Sharon I."/>
            <person name="Castelle C.J."/>
            <person name="Probst A.J."/>
            <person name="Thomas B.C."/>
            <person name="Singh A."/>
            <person name="Wilkins M.J."/>
            <person name="Karaoz U."/>
            <person name="Brodie E.L."/>
            <person name="Williams K.H."/>
            <person name="Hubbard S.S."/>
            <person name="Banfield J.F."/>
        </authorList>
    </citation>
    <scope>NUCLEOTIDE SEQUENCE [LARGE SCALE GENOMIC DNA]</scope>
</reference>
<feature type="transmembrane region" description="Helical" evidence="1">
    <location>
        <begin position="421"/>
        <end position="443"/>
    </location>
</feature>
<evidence type="ECO:0000313" key="3">
    <source>
        <dbReference type="Proteomes" id="UP000177328"/>
    </source>
</evidence>
<feature type="transmembrane region" description="Helical" evidence="1">
    <location>
        <begin position="333"/>
        <end position="351"/>
    </location>
</feature>
<evidence type="ECO:0000313" key="2">
    <source>
        <dbReference type="EMBL" id="OGE40128.1"/>
    </source>
</evidence>
<proteinExistence type="predicted"/>
<feature type="transmembrane region" description="Helical" evidence="1">
    <location>
        <begin position="388"/>
        <end position="409"/>
    </location>
</feature>
<feature type="transmembrane region" description="Helical" evidence="1">
    <location>
        <begin position="303"/>
        <end position="327"/>
    </location>
</feature>
<feature type="transmembrane region" description="Helical" evidence="1">
    <location>
        <begin position="463"/>
        <end position="490"/>
    </location>
</feature>
<feature type="transmembrane region" description="Helical" evidence="1">
    <location>
        <begin position="196"/>
        <end position="221"/>
    </location>
</feature>
<feature type="transmembrane region" description="Helical" evidence="1">
    <location>
        <begin position="166"/>
        <end position="184"/>
    </location>
</feature>
<sequence>MHTAWKKFVVRILLCLVFAVVLFRTINYEPRTIFAQTPSYTAASTSYSPQSPQYINLMFVNVIHSIGCLAEGYSIIGQPCIGFVSDINKLGMVPVELQTNQGGGAIGSIGDVLALTMSTPPIRTSEYIADLGKKLNLVPPAYAQVAGSGNNVIAPIKEIWQLSRNLAYLGMTGIFLIIGFMIMFRHKLNPQTVVNIQSALPGLVVGLVLITFSYFISALVIDTAFLSTNVIGGVFQASGLTTGSRQVIRDGNIFEIFTNFMTGDQALNVANETASALGFLKQGMVGTIITILATIIGCKIGAAIGSAVGGGLGGGLAFLAGPAALLFGSVGNAGGQLAGCLVGGAVFGIGAKTTQIIEWIAGIVLYLVLIIALLVAMFRILFSVISTYIQIVILTLTGPIRIMLGALPGSKGGFGSWLKDLFAQVLIFPALYLVFLIVGFILGGDVGKNLGLDSAKTLTDNHFSGGVVPFLSGLSTSFVRIVLGYGFLLLTPNIHDMIKGAMGVKDPGYSKMVIGAAIGGFGIGRNFFNKAAQIPLKERAQFQEAVMKQKMTTIAGTSGRPTHWWWGPSS</sequence>
<feature type="transmembrane region" description="Helical" evidence="1">
    <location>
        <begin position="276"/>
        <end position="296"/>
    </location>
</feature>
<keyword evidence="1" id="KW-0472">Membrane</keyword>
<gene>
    <name evidence="2" type="ORF">A3D25_04990</name>
</gene>
<dbReference type="Proteomes" id="UP000177328">
    <property type="component" value="Unassembled WGS sequence"/>
</dbReference>